<name>A0A171DIQ5_9ACTN</name>
<feature type="binding site" evidence="8">
    <location>
        <begin position="21"/>
        <end position="23"/>
    </location>
    <ligand>
        <name>substrate</name>
    </ligand>
</feature>
<dbReference type="Gene3D" id="3.20.20.70">
    <property type="entry name" value="Aldolase class I"/>
    <property type="match status" value="1"/>
</dbReference>
<evidence type="ECO:0000259" key="9">
    <source>
        <dbReference type="PROSITE" id="PS51918"/>
    </source>
</evidence>
<evidence type="ECO:0000256" key="2">
    <source>
        <dbReference type="ARBA" id="ARBA00022691"/>
    </source>
</evidence>
<dbReference type="InterPro" id="IPR024924">
    <property type="entry name" value="7-CO-7-deazaguanine_synth-like"/>
</dbReference>
<keyword evidence="6 8" id="KW-0411">Iron-sulfur</keyword>
<keyword evidence="8" id="KW-0671">Queuosine biosynthesis</keyword>
<feature type="binding site" evidence="8">
    <location>
        <begin position="46"/>
        <end position="48"/>
    </location>
    <ligand>
        <name>S-adenosyl-L-methionine</name>
        <dbReference type="ChEBI" id="CHEBI:59789"/>
    </ligand>
</feature>
<dbReference type="UniPathway" id="UPA00391"/>
<comment type="caution">
    <text evidence="10">The sequence shown here is derived from an EMBL/GenBank/DDBJ whole genome shotgun (WGS) entry which is preliminary data.</text>
</comment>
<comment type="function">
    <text evidence="8">Catalyzes the complex heterocyclic radical-mediated conversion of 6-carboxy-5,6,7,8-tetrahydropterin (CPH4) to 7-carboxy-7-deazaguanine (CDG), a step common to the biosynthetic pathways of all 7-deazapurine-containing compounds.</text>
</comment>
<keyword evidence="3 8" id="KW-0479">Metal-binding</keyword>
<dbReference type="Pfam" id="PF04055">
    <property type="entry name" value="Radical_SAM"/>
    <property type="match status" value="1"/>
</dbReference>
<dbReference type="InterPro" id="IPR058240">
    <property type="entry name" value="rSAM_sf"/>
</dbReference>
<dbReference type="STRING" id="161355.PS9374_04434"/>
<keyword evidence="2 8" id="KW-0949">S-adenosyl-L-methionine</keyword>
<dbReference type="EMBL" id="BDCX01000011">
    <property type="protein sequence ID" value="GAT68769.1"/>
    <property type="molecule type" value="Genomic_DNA"/>
</dbReference>
<dbReference type="PANTHER" id="PTHR42836:SF1">
    <property type="entry name" value="7-CARBOXY-7-DEAZAGUANINE SYNTHASE"/>
    <property type="match status" value="1"/>
</dbReference>
<sequence>MSERRFGAQKLIVSEIFGPTFQGEGYSLGRRCGFLRLGHCNLACSWCDTPYTWDWHRFSPESELSRLDVTEVAARIENMAVPLLVISGGEPMLQQAGLVSLFAHLPPGLAVEIETNGTVAPEPAVTERVSRFTVSPKLTHAAMSRQRRIRPAVLHAFAATDKATFKFVAASPYDLDEIETLTRELDLPDVYVMPEGRDPDQLMERMRALAPAVQERSWSLTTRLHVLLWGDRRAV</sequence>
<comment type="cofactor">
    <cofactor evidence="8">
        <name>Mg(2+)</name>
        <dbReference type="ChEBI" id="CHEBI:18420"/>
    </cofactor>
</comment>
<dbReference type="AlphaFoldDB" id="A0A171DIQ5"/>
<dbReference type="SUPFAM" id="SSF102114">
    <property type="entry name" value="Radical SAM enzymes"/>
    <property type="match status" value="1"/>
</dbReference>
<gene>
    <name evidence="8" type="primary">queE</name>
    <name evidence="10" type="ORF">PS9374_04434</name>
</gene>
<evidence type="ECO:0000256" key="1">
    <source>
        <dbReference type="ARBA" id="ARBA00022485"/>
    </source>
</evidence>
<comment type="subunit">
    <text evidence="8">Homodimer.</text>
</comment>
<dbReference type="HAMAP" id="MF_00917">
    <property type="entry name" value="QueE"/>
    <property type="match status" value="1"/>
</dbReference>
<evidence type="ECO:0000256" key="5">
    <source>
        <dbReference type="ARBA" id="ARBA00023004"/>
    </source>
</evidence>
<evidence type="ECO:0000256" key="6">
    <source>
        <dbReference type="ARBA" id="ARBA00023014"/>
    </source>
</evidence>
<keyword evidence="11" id="KW-1185">Reference proteome</keyword>
<dbReference type="GO" id="GO:0016840">
    <property type="term" value="F:carbon-nitrogen lyase activity"/>
    <property type="evidence" value="ECO:0007669"/>
    <property type="project" value="UniProtKB-UniRule"/>
</dbReference>
<feature type="binding site" evidence="8">
    <location>
        <position position="36"/>
    </location>
    <ligand>
        <name>substrate</name>
    </ligand>
</feature>
<feature type="binding site" evidence="8">
    <location>
        <begin position="135"/>
        <end position="137"/>
    </location>
    <ligand>
        <name>S-adenosyl-L-methionine</name>
        <dbReference type="ChEBI" id="CHEBI:59789"/>
    </ligand>
</feature>
<evidence type="ECO:0000313" key="10">
    <source>
        <dbReference type="EMBL" id="GAT68769.1"/>
    </source>
</evidence>
<feature type="domain" description="Radical SAM core" evidence="9">
    <location>
        <begin position="27"/>
        <end position="231"/>
    </location>
</feature>
<evidence type="ECO:0000256" key="4">
    <source>
        <dbReference type="ARBA" id="ARBA00022842"/>
    </source>
</evidence>
<feature type="binding site" evidence="8">
    <location>
        <position position="87"/>
    </location>
    <ligand>
        <name>substrate</name>
    </ligand>
</feature>
<dbReference type="SFLD" id="SFLDS00029">
    <property type="entry name" value="Radical_SAM"/>
    <property type="match status" value="1"/>
</dbReference>
<keyword evidence="5 8" id="KW-0408">Iron</keyword>
<dbReference type="InterPro" id="IPR013785">
    <property type="entry name" value="Aldolase_TIM"/>
</dbReference>
<evidence type="ECO:0000256" key="3">
    <source>
        <dbReference type="ARBA" id="ARBA00022723"/>
    </source>
</evidence>
<feature type="binding site" evidence="8">
    <location>
        <position position="47"/>
    </location>
    <ligand>
        <name>[4Fe-4S] cluster</name>
        <dbReference type="ChEBI" id="CHEBI:49883"/>
        <note>4Fe-4S-S-AdoMet</note>
    </ligand>
</feature>
<feature type="binding site" evidence="8">
    <location>
        <position position="44"/>
    </location>
    <ligand>
        <name>[4Fe-4S] cluster</name>
        <dbReference type="ChEBI" id="CHEBI:49883"/>
        <note>4Fe-4S-S-AdoMet</note>
    </ligand>
</feature>
<dbReference type="Proteomes" id="UP000077701">
    <property type="component" value="Unassembled WGS sequence"/>
</dbReference>
<evidence type="ECO:0000256" key="8">
    <source>
        <dbReference type="HAMAP-Rule" id="MF_00917"/>
    </source>
</evidence>
<dbReference type="GO" id="GO:0000287">
    <property type="term" value="F:magnesium ion binding"/>
    <property type="evidence" value="ECO:0007669"/>
    <property type="project" value="UniProtKB-UniRule"/>
</dbReference>
<reference evidence="11" key="2">
    <citation type="submission" date="2016-04" db="EMBL/GenBank/DDBJ databases">
        <title>Planomonospora sphaerica JCM9374 whole genome shotgun sequence.</title>
        <authorList>
            <person name="Suzuki T."/>
            <person name="Dohra H."/>
            <person name="Kodani S."/>
        </authorList>
    </citation>
    <scope>NUCLEOTIDE SEQUENCE [LARGE SCALE GENOMIC DNA]</scope>
    <source>
        <strain evidence="11">JCM 9374</strain>
    </source>
</reference>
<dbReference type="RefSeq" id="WP_068899607.1">
    <property type="nucleotide sequence ID" value="NZ_BDCX01000011.1"/>
</dbReference>
<dbReference type="CDD" id="cd01335">
    <property type="entry name" value="Radical_SAM"/>
    <property type="match status" value="1"/>
</dbReference>
<comment type="cofactor">
    <cofactor evidence="8">
        <name>S-adenosyl-L-methionine</name>
        <dbReference type="ChEBI" id="CHEBI:59789"/>
    </cofactor>
    <text evidence="8">Binds 1 S-adenosyl-L-methionine per subunit.</text>
</comment>
<dbReference type="PANTHER" id="PTHR42836">
    <property type="entry name" value="7-CARBOXY-7-DEAZAGUANINE SYNTHASE"/>
    <property type="match status" value="1"/>
</dbReference>
<comment type="caution">
    <text evidence="8">Lacks conserved residue(s) required for the propagation of feature annotation.</text>
</comment>
<keyword evidence="1 8" id="KW-0004">4Fe-4S</keyword>
<dbReference type="PROSITE" id="PS51918">
    <property type="entry name" value="RADICAL_SAM"/>
    <property type="match status" value="1"/>
</dbReference>
<dbReference type="GO" id="GO:1904047">
    <property type="term" value="F:S-adenosyl-L-methionine binding"/>
    <property type="evidence" value="ECO:0007669"/>
    <property type="project" value="UniProtKB-UniRule"/>
</dbReference>
<feature type="binding site" evidence="8">
    <location>
        <position position="89"/>
    </location>
    <ligand>
        <name>S-adenosyl-L-methionine</name>
        <dbReference type="ChEBI" id="CHEBI:59789"/>
    </ligand>
</feature>
<dbReference type="GO" id="GO:0008616">
    <property type="term" value="P:tRNA queuosine(34) biosynthetic process"/>
    <property type="evidence" value="ECO:0007669"/>
    <property type="project" value="UniProtKB-UniRule"/>
</dbReference>
<keyword evidence="7 8" id="KW-0456">Lyase</keyword>
<accession>A0A171DIQ5</accession>
<comment type="cofactor">
    <cofactor evidence="8">
        <name>[4Fe-4S] cluster</name>
        <dbReference type="ChEBI" id="CHEBI:49883"/>
    </cofactor>
    <text evidence="8">Binds 1 [4Fe-4S] cluster. The cluster is coordinated with 3 cysteines and an exchangeable S-adenosyl-L-methionine.</text>
</comment>
<feature type="binding site" evidence="8">
    <location>
        <position position="40"/>
    </location>
    <ligand>
        <name>[4Fe-4S] cluster</name>
        <dbReference type="ChEBI" id="CHEBI:49883"/>
        <note>4Fe-4S-S-AdoMet</note>
    </ligand>
</feature>
<protein>
    <recommendedName>
        <fullName evidence="8">7-carboxy-7-deazaguanine synthase</fullName>
        <shortName evidence="8">CDG synthase</shortName>
        <ecNumber evidence="8">4.3.99.3</ecNumber>
    </recommendedName>
    <alternativeName>
        <fullName evidence="8">Queuosine biosynthesis protein QueE</fullName>
    </alternativeName>
</protein>
<organism evidence="10 11">
    <name type="scientific">Planomonospora sphaerica</name>
    <dbReference type="NCBI Taxonomy" id="161355"/>
    <lineage>
        <taxon>Bacteria</taxon>
        <taxon>Bacillati</taxon>
        <taxon>Actinomycetota</taxon>
        <taxon>Actinomycetes</taxon>
        <taxon>Streptosporangiales</taxon>
        <taxon>Streptosporangiaceae</taxon>
        <taxon>Planomonospora</taxon>
    </lineage>
</organism>
<dbReference type="EC" id="4.3.99.3" evidence="8"/>
<dbReference type="InterPro" id="IPR007197">
    <property type="entry name" value="rSAM"/>
</dbReference>
<comment type="similarity">
    <text evidence="8">Belongs to the radical SAM superfamily. 7-carboxy-7-deazaguanine synthase family.</text>
</comment>
<proteinExistence type="inferred from homology"/>
<comment type="catalytic activity">
    <reaction evidence="8">
        <text>6-carboxy-5,6,7,8-tetrahydropterin + H(+) = 7-carboxy-7-carbaguanine + NH4(+)</text>
        <dbReference type="Rhea" id="RHEA:27974"/>
        <dbReference type="ChEBI" id="CHEBI:15378"/>
        <dbReference type="ChEBI" id="CHEBI:28938"/>
        <dbReference type="ChEBI" id="CHEBI:61032"/>
        <dbReference type="ChEBI" id="CHEBI:61036"/>
        <dbReference type="EC" id="4.3.99.3"/>
    </reaction>
</comment>
<feature type="binding site" evidence="8">
    <location>
        <position position="49"/>
    </location>
    <ligand>
        <name>Mg(2+)</name>
        <dbReference type="ChEBI" id="CHEBI:18420"/>
    </ligand>
</feature>
<dbReference type="OrthoDB" id="9782387at2"/>
<dbReference type="GO" id="GO:0051539">
    <property type="term" value="F:4 iron, 4 sulfur cluster binding"/>
    <property type="evidence" value="ECO:0007669"/>
    <property type="project" value="UniProtKB-UniRule"/>
</dbReference>
<evidence type="ECO:0000256" key="7">
    <source>
        <dbReference type="ARBA" id="ARBA00023239"/>
    </source>
</evidence>
<keyword evidence="4 8" id="KW-0460">Magnesium</keyword>
<evidence type="ECO:0000313" key="11">
    <source>
        <dbReference type="Proteomes" id="UP000077701"/>
    </source>
</evidence>
<comment type="pathway">
    <text evidence="8">Purine metabolism; 7-cyano-7-deazaguanine biosynthesis.</text>
</comment>
<dbReference type="PIRSF" id="PIRSF000370">
    <property type="entry name" value="QueE"/>
    <property type="match status" value="1"/>
</dbReference>
<reference evidence="10 11" key="1">
    <citation type="journal article" date="2016" name="Genome Announc.">
        <title>Draft Genome Sequence of Planomonospora sphaerica JCM9374, a Rare Actinomycete.</title>
        <authorList>
            <person name="Dohra H."/>
            <person name="Suzuki T."/>
            <person name="Inoue Y."/>
            <person name="Kodani S."/>
        </authorList>
    </citation>
    <scope>NUCLEOTIDE SEQUENCE [LARGE SCALE GENOMIC DNA]</scope>
    <source>
        <strain evidence="10 11">JCM 9374</strain>
    </source>
</reference>